<evidence type="ECO:0000256" key="7">
    <source>
        <dbReference type="HAMAP-Rule" id="MF_00071"/>
    </source>
</evidence>
<dbReference type="Proteomes" id="UP000033695">
    <property type="component" value="Unassembled WGS sequence"/>
</dbReference>
<dbReference type="Gene3D" id="2.40.30.10">
    <property type="entry name" value="Translation factors"/>
    <property type="match status" value="1"/>
</dbReference>
<comment type="catalytic activity">
    <reaction evidence="7">
        <text>GTP + H2O = GDP + phosphate + H(+)</text>
        <dbReference type="Rhea" id="RHEA:19669"/>
        <dbReference type="ChEBI" id="CHEBI:15377"/>
        <dbReference type="ChEBI" id="CHEBI:15378"/>
        <dbReference type="ChEBI" id="CHEBI:37565"/>
        <dbReference type="ChEBI" id="CHEBI:43474"/>
        <dbReference type="ChEBI" id="CHEBI:58189"/>
        <dbReference type="EC" id="3.6.5.n1"/>
    </reaction>
</comment>
<dbReference type="PATRIC" id="fig|1218508.4.peg.416"/>
<comment type="similarity">
    <text evidence="1 7">Belongs to the TRAFAC class translation factor GTPase superfamily. Classic translation factor GTPase family. LepA subfamily.</text>
</comment>
<dbReference type="InterPro" id="IPR013842">
    <property type="entry name" value="LepA_CTD"/>
</dbReference>
<name>A0A0F4KXM2_9LACO</name>
<dbReference type="GO" id="GO:0005525">
    <property type="term" value="F:GTP binding"/>
    <property type="evidence" value="ECO:0007669"/>
    <property type="project" value="UniProtKB-UniRule"/>
</dbReference>
<dbReference type="CDD" id="cd16260">
    <property type="entry name" value="EF4_III"/>
    <property type="match status" value="1"/>
</dbReference>
<dbReference type="Gene3D" id="3.40.50.300">
    <property type="entry name" value="P-loop containing nucleotide triphosphate hydrolases"/>
    <property type="match status" value="1"/>
</dbReference>
<dbReference type="HAMAP" id="MF_00071">
    <property type="entry name" value="LepA"/>
    <property type="match status" value="1"/>
</dbReference>
<dbReference type="SUPFAM" id="SSF54980">
    <property type="entry name" value="EF-G C-terminal domain-like"/>
    <property type="match status" value="2"/>
</dbReference>
<gene>
    <name evidence="7 9" type="primary">lepA</name>
    <name evidence="9" type="ORF">JG29_04080</name>
</gene>
<feature type="binding site" evidence="7">
    <location>
        <begin position="16"/>
        <end position="21"/>
    </location>
    <ligand>
        <name>GTP</name>
        <dbReference type="ChEBI" id="CHEBI:37565"/>
    </ligand>
</feature>
<dbReference type="HOGENOM" id="CLU_009995_3_3_9"/>
<dbReference type="SUPFAM" id="SSF50447">
    <property type="entry name" value="Translation proteins"/>
    <property type="match status" value="1"/>
</dbReference>
<dbReference type="PANTHER" id="PTHR43512">
    <property type="entry name" value="TRANSLATION FACTOR GUF1-RELATED"/>
    <property type="match status" value="1"/>
</dbReference>
<evidence type="ECO:0000256" key="5">
    <source>
        <dbReference type="ARBA" id="ARBA00023134"/>
    </source>
</evidence>
<feature type="domain" description="Tr-type G" evidence="8">
    <location>
        <begin position="4"/>
        <end position="187"/>
    </location>
</feature>
<protein>
    <recommendedName>
        <fullName evidence="7">Elongation factor 4</fullName>
        <shortName evidence="7">EF-4</shortName>
        <ecNumber evidence="7">3.6.5.n1</ecNumber>
    </recommendedName>
    <alternativeName>
        <fullName evidence="7">Ribosomal back-translocase LepA</fullName>
    </alternativeName>
</protein>
<comment type="caution">
    <text evidence="9">The sequence shown here is derived from an EMBL/GenBank/DDBJ whole genome shotgun (WGS) entry which is preliminary data.</text>
</comment>
<dbReference type="FunFam" id="3.30.70.870:FF:000004">
    <property type="entry name" value="Translation factor GUF1, mitochondrial"/>
    <property type="match status" value="1"/>
</dbReference>
<evidence type="ECO:0000259" key="8">
    <source>
        <dbReference type="PROSITE" id="PS51722"/>
    </source>
</evidence>
<keyword evidence="6 7" id="KW-0472">Membrane</keyword>
<evidence type="ECO:0000256" key="1">
    <source>
        <dbReference type="ARBA" id="ARBA00005454"/>
    </source>
</evidence>
<dbReference type="GO" id="GO:0005886">
    <property type="term" value="C:plasma membrane"/>
    <property type="evidence" value="ECO:0007669"/>
    <property type="project" value="UniProtKB-SubCell"/>
</dbReference>
<dbReference type="AlphaFoldDB" id="A0A0F4KXM2"/>
<dbReference type="Pfam" id="PF00009">
    <property type="entry name" value="GTP_EFTU"/>
    <property type="match status" value="1"/>
</dbReference>
<evidence type="ECO:0000256" key="2">
    <source>
        <dbReference type="ARBA" id="ARBA00022741"/>
    </source>
</evidence>
<keyword evidence="5 7" id="KW-0342">GTP-binding</keyword>
<dbReference type="SUPFAM" id="SSF52540">
    <property type="entry name" value="P-loop containing nucleoside triphosphate hydrolases"/>
    <property type="match status" value="1"/>
</dbReference>
<evidence type="ECO:0000256" key="3">
    <source>
        <dbReference type="ARBA" id="ARBA00022801"/>
    </source>
</evidence>
<accession>A0A0F4KXM2</accession>
<dbReference type="EC" id="3.6.5.n1" evidence="7"/>
<dbReference type="InterPro" id="IPR038363">
    <property type="entry name" value="LepA_C_sf"/>
</dbReference>
<dbReference type="RefSeq" id="WP_045922294.1">
    <property type="nucleotide sequence ID" value="NZ_JBHTHW010000004.1"/>
</dbReference>
<dbReference type="InterPro" id="IPR009000">
    <property type="entry name" value="Transl_B-barrel_sf"/>
</dbReference>
<dbReference type="PROSITE" id="PS51722">
    <property type="entry name" value="G_TR_2"/>
    <property type="match status" value="1"/>
</dbReference>
<evidence type="ECO:0000256" key="4">
    <source>
        <dbReference type="ARBA" id="ARBA00022917"/>
    </source>
</evidence>
<dbReference type="Pfam" id="PF06421">
    <property type="entry name" value="LepA_C"/>
    <property type="match status" value="1"/>
</dbReference>
<dbReference type="Pfam" id="PF00679">
    <property type="entry name" value="EFG_C"/>
    <property type="match status" value="1"/>
</dbReference>
<dbReference type="OrthoDB" id="2147781at2"/>
<dbReference type="GO" id="GO:0003746">
    <property type="term" value="F:translation elongation factor activity"/>
    <property type="evidence" value="ECO:0007669"/>
    <property type="project" value="UniProtKB-UniRule"/>
</dbReference>
<keyword evidence="10" id="KW-1185">Reference proteome</keyword>
<dbReference type="InterPro" id="IPR027417">
    <property type="entry name" value="P-loop_NTPase"/>
</dbReference>
<dbReference type="GO" id="GO:0043022">
    <property type="term" value="F:ribosome binding"/>
    <property type="evidence" value="ECO:0007669"/>
    <property type="project" value="UniProtKB-UniRule"/>
</dbReference>
<keyword evidence="7" id="KW-1003">Cell membrane</keyword>
<keyword evidence="3 7" id="KW-0378">Hydrolase</keyword>
<dbReference type="NCBIfam" id="TIGR01393">
    <property type="entry name" value="lepA"/>
    <property type="match status" value="1"/>
</dbReference>
<dbReference type="STRING" id="1218508.JG29_04080"/>
<organism evidence="9 10">
    <name type="scientific">Bombilactobacillus mellis</name>
    <dbReference type="NCBI Taxonomy" id="1218508"/>
    <lineage>
        <taxon>Bacteria</taxon>
        <taxon>Bacillati</taxon>
        <taxon>Bacillota</taxon>
        <taxon>Bacilli</taxon>
        <taxon>Lactobacillales</taxon>
        <taxon>Lactobacillaceae</taxon>
        <taxon>Bombilactobacillus</taxon>
    </lineage>
</organism>
<dbReference type="SMART" id="SM00838">
    <property type="entry name" value="EFG_C"/>
    <property type="match status" value="1"/>
</dbReference>
<reference evidence="9 10" key="1">
    <citation type="submission" date="2014-12" db="EMBL/GenBank/DDBJ databases">
        <title>Comparative genomics of the lactic acid bacteria isolated from the honey bee gut.</title>
        <authorList>
            <person name="Ellegaard K.M."/>
            <person name="Tamarit D."/>
            <person name="Javelind E."/>
            <person name="Olofsson T."/>
            <person name="Andersson S.G."/>
            <person name="Vasquez A."/>
        </authorList>
    </citation>
    <scope>NUCLEOTIDE SEQUENCE [LARGE SCALE GENOMIC DNA]</scope>
    <source>
        <strain evidence="9 10">Hon2</strain>
    </source>
</reference>
<dbReference type="InterPro" id="IPR006297">
    <property type="entry name" value="EF-4"/>
</dbReference>
<sequence length="604" mass="67483">MKTKYIRNFAIIAHIDHGKSTLADRIMELTQTVSQRESSDQLLDNMEVEQAHGVTVKSRTVRNFYQGDDGQEYEYNFIDTPGHVDFSYEVSKSLAASDGAILLVDATQGVQAQTVANLRLALKNHLTIIPVINKIDNAAANVQATEEQIRQLRPEFAQMPILKISAKTGQNVHQVLEAIYQRIPAPVTTAASPLKALVFDSQYDSYKGVIAYIRIFDGQLQDSQKLQLMQQKVNFKAQEIGIFTPNMKKTAALNAGEVGYVITGIKDVGSVQVGDTLTSADQPTSQALASFQPARSMVYAGFYPKDGTSYAALKEAISKLALNDSSFQYLAEESEALGPGFRCGFLGIFHLQIIRERLLKEYQVEVLTTAPNATYHVYLKKPLVNQEYLTITNPVKFPDFSEIDYVTESYVKATITTPNNYLGDIMKLATQHDGEMIELSNQQELVVITYKMPVSEIAYDFFNALKAITHGYATLDTEFLDFELVDVVKIQIQINYAPVDALDIIVPRPKAAQTAKQLVQKMKYTVPRRLYPMPVQAIVENKSIARIDVPPLRKNAAVNGEKRSISKKQQLLRRQNINKRKAAQSDIKLPQSVFDAILNLNNSD</sequence>
<keyword evidence="4 7" id="KW-0648">Protein biosynthesis</keyword>
<evidence type="ECO:0000313" key="10">
    <source>
        <dbReference type="Proteomes" id="UP000033695"/>
    </source>
</evidence>
<comment type="subcellular location">
    <subcellularLocation>
        <location evidence="7">Cell membrane</location>
        <topology evidence="7">Peripheral membrane protein</topology>
        <orientation evidence="7">Cytoplasmic side</orientation>
    </subcellularLocation>
</comment>
<dbReference type="InterPro" id="IPR035647">
    <property type="entry name" value="EFG_III/V"/>
</dbReference>
<dbReference type="InterPro" id="IPR005225">
    <property type="entry name" value="Small_GTP-bd"/>
</dbReference>
<dbReference type="InterPro" id="IPR004161">
    <property type="entry name" value="EFTu-like_2"/>
</dbReference>
<dbReference type="Gene3D" id="3.30.70.2570">
    <property type="entry name" value="Elongation factor 4, C-terminal domain"/>
    <property type="match status" value="1"/>
</dbReference>
<dbReference type="CDD" id="cd03699">
    <property type="entry name" value="EF4_II"/>
    <property type="match status" value="1"/>
</dbReference>
<dbReference type="CDD" id="cd01890">
    <property type="entry name" value="LepA"/>
    <property type="match status" value="1"/>
</dbReference>
<dbReference type="Gene3D" id="3.30.70.240">
    <property type="match status" value="1"/>
</dbReference>
<keyword evidence="9" id="KW-0251">Elongation factor</keyword>
<dbReference type="InterPro" id="IPR035654">
    <property type="entry name" value="LepA_IV"/>
</dbReference>
<dbReference type="EMBL" id="JXBZ01000002">
    <property type="protein sequence ID" value="KJY51357.1"/>
    <property type="molecule type" value="Genomic_DNA"/>
</dbReference>
<dbReference type="Pfam" id="PF03144">
    <property type="entry name" value="GTP_EFTU_D2"/>
    <property type="match status" value="1"/>
</dbReference>
<dbReference type="GO" id="GO:0045727">
    <property type="term" value="P:positive regulation of translation"/>
    <property type="evidence" value="ECO:0007669"/>
    <property type="project" value="UniProtKB-UniRule"/>
</dbReference>
<dbReference type="CDD" id="cd03709">
    <property type="entry name" value="lepA_C"/>
    <property type="match status" value="1"/>
</dbReference>
<dbReference type="FunFam" id="2.40.30.10:FF:000015">
    <property type="entry name" value="Translation factor GUF1, mitochondrial"/>
    <property type="match status" value="1"/>
</dbReference>
<dbReference type="PRINTS" id="PR00315">
    <property type="entry name" value="ELONGATNFCT"/>
</dbReference>
<evidence type="ECO:0000313" key="9">
    <source>
        <dbReference type="EMBL" id="KJY51357.1"/>
    </source>
</evidence>
<dbReference type="Gene3D" id="3.30.70.870">
    <property type="entry name" value="Elongation Factor G (Translational Gtpase), domain 3"/>
    <property type="match status" value="1"/>
</dbReference>
<evidence type="ECO:0000256" key="6">
    <source>
        <dbReference type="ARBA" id="ARBA00023136"/>
    </source>
</evidence>
<comment type="function">
    <text evidence="7">Required for accurate and efficient protein synthesis under certain stress conditions. May act as a fidelity factor of the translation reaction, by catalyzing a one-codon backward translocation of tRNAs on improperly translocated ribosomes. Back-translocation proceeds from a post-translocation (POST) complex to a pre-translocation (PRE) complex, thus giving elongation factor G a second chance to translocate the tRNAs correctly. Binds to ribosomes in a GTP-dependent manner.</text>
</comment>
<keyword evidence="2 7" id="KW-0547">Nucleotide-binding</keyword>
<dbReference type="GO" id="GO:0003924">
    <property type="term" value="F:GTPase activity"/>
    <property type="evidence" value="ECO:0007669"/>
    <property type="project" value="UniProtKB-UniRule"/>
</dbReference>
<proteinExistence type="inferred from homology"/>
<dbReference type="InterPro" id="IPR000640">
    <property type="entry name" value="EFG_V-like"/>
</dbReference>
<dbReference type="PANTHER" id="PTHR43512:SF4">
    <property type="entry name" value="TRANSLATION FACTOR GUF1 HOMOLOG, CHLOROPLASTIC"/>
    <property type="match status" value="1"/>
</dbReference>
<dbReference type="NCBIfam" id="TIGR00231">
    <property type="entry name" value="small_GTP"/>
    <property type="match status" value="1"/>
</dbReference>
<feature type="binding site" evidence="7">
    <location>
        <begin position="133"/>
        <end position="136"/>
    </location>
    <ligand>
        <name>GTP</name>
        <dbReference type="ChEBI" id="CHEBI:37565"/>
    </ligand>
</feature>
<dbReference type="InterPro" id="IPR000795">
    <property type="entry name" value="T_Tr_GTP-bd_dom"/>
</dbReference>